<dbReference type="EMBL" id="BAABAH010000003">
    <property type="protein sequence ID" value="GAA3812484.1"/>
    <property type="molecule type" value="Genomic_DNA"/>
</dbReference>
<feature type="transmembrane region" description="Helical" evidence="1">
    <location>
        <begin position="23"/>
        <end position="44"/>
    </location>
</feature>
<comment type="caution">
    <text evidence="2">The sequence shown here is derived from an EMBL/GenBank/DDBJ whole genome shotgun (WGS) entry which is preliminary data.</text>
</comment>
<evidence type="ECO:0000313" key="2">
    <source>
        <dbReference type="EMBL" id="GAA3812484.1"/>
    </source>
</evidence>
<reference evidence="3" key="1">
    <citation type="journal article" date="2019" name="Int. J. Syst. Evol. Microbiol.">
        <title>The Global Catalogue of Microorganisms (GCM) 10K type strain sequencing project: providing services to taxonomists for standard genome sequencing and annotation.</title>
        <authorList>
            <consortium name="The Broad Institute Genomics Platform"/>
            <consortium name="The Broad Institute Genome Sequencing Center for Infectious Disease"/>
            <person name="Wu L."/>
            <person name="Ma J."/>
        </authorList>
    </citation>
    <scope>NUCLEOTIDE SEQUENCE [LARGE SCALE GENOMIC DNA]</scope>
    <source>
        <strain evidence="3">JCM 16953</strain>
    </source>
</reference>
<keyword evidence="1" id="KW-0812">Transmembrane</keyword>
<proteinExistence type="predicted"/>
<gene>
    <name evidence="2" type="ORF">GCM10022242_13740</name>
</gene>
<accession>A0ABP7I8Z2</accession>
<keyword evidence="1" id="KW-0472">Membrane</keyword>
<sequence length="49" mass="5123">MSVLDAPDRTGATPRVREQARDVLVLMAFSAGVSLSVALLLLLVSGLGR</sequence>
<keyword evidence="1" id="KW-1133">Transmembrane helix</keyword>
<keyword evidence="3" id="KW-1185">Reference proteome</keyword>
<protein>
    <submittedName>
        <fullName evidence="2">Uncharacterized protein</fullName>
    </submittedName>
</protein>
<name>A0ABP7I8Z2_9ACTN</name>
<dbReference type="Proteomes" id="UP001501821">
    <property type="component" value="Unassembled WGS sequence"/>
</dbReference>
<organism evidence="2 3">
    <name type="scientific">Nocardioides panacisoli</name>
    <dbReference type="NCBI Taxonomy" id="627624"/>
    <lineage>
        <taxon>Bacteria</taxon>
        <taxon>Bacillati</taxon>
        <taxon>Actinomycetota</taxon>
        <taxon>Actinomycetes</taxon>
        <taxon>Propionibacteriales</taxon>
        <taxon>Nocardioidaceae</taxon>
        <taxon>Nocardioides</taxon>
    </lineage>
</organism>
<dbReference type="RefSeq" id="WP_344773652.1">
    <property type="nucleotide sequence ID" value="NZ_BAABAH010000003.1"/>
</dbReference>
<evidence type="ECO:0000313" key="3">
    <source>
        <dbReference type="Proteomes" id="UP001501821"/>
    </source>
</evidence>
<evidence type="ECO:0000256" key="1">
    <source>
        <dbReference type="SAM" id="Phobius"/>
    </source>
</evidence>